<dbReference type="AlphaFoldDB" id="A0A0D3H4C0"/>
<dbReference type="InterPro" id="IPR009719">
    <property type="entry name" value="GIP1_N"/>
</dbReference>
<dbReference type="HOGENOM" id="CLU_2593584_0_0_1"/>
<dbReference type="SMR" id="A0A0D3H4C0"/>
<dbReference type="SUPFAM" id="SSF46934">
    <property type="entry name" value="UBA-like"/>
    <property type="match status" value="1"/>
</dbReference>
<accession>A0A0D3H4C0</accession>
<dbReference type="Pfam" id="PF06972">
    <property type="entry name" value="GIP1_N"/>
    <property type="match status" value="1"/>
</dbReference>
<evidence type="ECO:0000259" key="1">
    <source>
        <dbReference type="Pfam" id="PF06972"/>
    </source>
</evidence>
<name>A0A0D3H4C0_9ORYZ</name>
<reference evidence="2" key="1">
    <citation type="journal article" date="2009" name="Rice">
        <title>De Novo Next Generation Sequencing of Plant Genomes.</title>
        <authorList>
            <person name="Rounsley S."/>
            <person name="Marri P.R."/>
            <person name="Yu Y."/>
            <person name="He R."/>
            <person name="Sisneros N."/>
            <person name="Goicoechea J.L."/>
            <person name="Lee S.J."/>
            <person name="Angelova A."/>
            <person name="Kudrna D."/>
            <person name="Luo M."/>
            <person name="Affourtit J."/>
            <person name="Desany B."/>
            <person name="Knight J."/>
            <person name="Niazi F."/>
            <person name="Egholm M."/>
            <person name="Wing R.A."/>
        </authorList>
    </citation>
    <scope>NUCLEOTIDE SEQUENCE [LARGE SCALE GENOMIC DNA]</scope>
    <source>
        <strain evidence="2">cv. IRGC 105608</strain>
    </source>
</reference>
<dbReference type="Proteomes" id="UP000026960">
    <property type="component" value="Chromosome 9"/>
</dbReference>
<proteinExistence type="predicted"/>
<dbReference type="GO" id="GO:0051082">
    <property type="term" value="F:unfolded protein binding"/>
    <property type="evidence" value="ECO:0007669"/>
    <property type="project" value="TreeGrafter"/>
</dbReference>
<keyword evidence="3" id="KW-1185">Reference proteome</keyword>
<evidence type="ECO:0000313" key="3">
    <source>
        <dbReference type="Proteomes" id="UP000026960"/>
    </source>
</evidence>
<dbReference type="EnsemblPlants" id="OBART09G02710.5">
    <property type="protein sequence ID" value="OBART09G02710.5"/>
    <property type="gene ID" value="OBART09G02710"/>
</dbReference>
<reference evidence="2" key="2">
    <citation type="submission" date="2015-03" db="UniProtKB">
        <authorList>
            <consortium name="EnsemblPlants"/>
        </authorList>
    </citation>
    <scope>IDENTIFICATION</scope>
</reference>
<dbReference type="Gramene" id="OBART09G02710.5">
    <property type="protein sequence ID" value="OBART09G02710.5"/>
    <property type="gene ID" value="OBART09G02710"/>
</dbReference>
<dbReference type="PANTHER" id="PTHR46775:SF1">
    <property type="entry name" value="FLOCCULATION PROTEIN (DUF1296)"/>
    <property type="match status" value="1"/>
</dbReference>
<sequence>MAAARVSIPAAVRRTIQNIKEIAGGHTDEEVYAVLRECNMDPNETTDRLLNQVALYGWWFHCRRSGFYRMDASTFATWNF</sequence>
<dbReference type="PANTHER" id="PTHR46775">
    <property type="entry name" value="FLOCCULATION PROTEIN (DUF1296)"/>
    <property type="match status" value="1"/>
</dbReference>
<dbReference type="InterPro" id="IPR009060">
    <property type="entry name" value="UBA-like_sf"/>
</dbReference>
<evidence type="ECO:0000313" key="2">
    <source>
        <dbReference type="EnsemblPlants" id="OBART09G02710.5"/>
    </source>
</evidence>
<dbReference type="InterPro" id="IPR044277">
    <property type="entry name" value="GIP1"/>
</dbReference>
<feature type="domain" description="GBF-interacting protein 1 N-terminal" evidence="1">
    <location>
        <begin position="8"/>
        <end position="52"/>
    </location>
</feature>
<organism evidence="2">
    <name type="scientific">Oryza barthii</name>
    <dbReference type="NCBI Taxonomy" id="65489"/>
    <lineage>
        <taxon>Eukaryota</taxon>
        <taxon>Viridiplantae</taxon>
        <taxon>Streptophyta</taxon>
        <taxon>Embryophyta</taxon>
        <taxon>Tracheophyta</taxon>
        <taxon>Spermatophyta</taxon>
        <taxon>Magnoliopsida</taxon>
        <taxon>Liliopsida</taxon>
        <taxon>Poales</taxon>
        <taxon>Poaceae</taxon>
        <taxon>BOP clade</taxon>
        <taxon>Oryzoideae</taxon>
        <taxon>Oryzeae</taxon>
        <taxon>Oryzinae</taxon>
        <taxon>Oryza</taxon>
    </lineage>
</organism>
<protein>
    <recommendedName>
        <fullName evidence="1">GBF-interacting protein 1 N-terminal domain-containing protein</fullName>
    </recommendedName>
</protein>